<gene>
    <name evidence="1" type="ORF">Syun_025969</name>
</gene>
<dbReference type="EMBL" id="JBBNAF010000011">
    <property type="protein sequence ID" value="KAK9098924.1"/>
    <property type="molecule type" value="Genomic_DNA"/>
</dbReference>
<protein>
    <submittedName>
        <fullName evidence="1">Uncharacterized protein</fullName>
    </submittedName>
</protein>
<evidence type="ECO:0000313" key="2">
    <source>
        <dbReference type="Proteomes" id="UP001420932"/>
    </source>
</evidence>
<proteinExistence type="predicted"/>
<comment type="caution">
    <text evidence="1">The sequence shown here is derived from an EMBL/GenBank/DDBJ whole genome shotgun (WGS) entry which is preliminary data.</text>
</comment>
<dbReference type="Proteomes" id="UP001420932">
    <property type="component" value="Unassembled WGS sequence"/>
</dbReference>
<name>A0AAP0HVT7_9MAGN</name>
<reference evidence="1 2" key="1">
    <citation type="submission" date="2024-01" db="EMBL/GenBank/DDBJ databases">
        <title>Genome assemblies of Stephania.</title>
        <authorList>
            <person name="Yang L."/>
        </authorList>
    </citation>
    <scope>NUCLEOTIDE SEQUENCE [LARGE SCALE GENOMIC DNA]</scope>
    <source>
        <strain evidence="1">YNDBR</strain>
        <tissue evidence="1">Leaf</tissue>
    </source>
</reference>
<sequence length="73" mass="8388">MENSMAHNLFWVEGVSCGYEVYREIVEGRRRWPFVATKQANVEDRVDTQACWEVQFMSDGADAAEDAVWAVET</sequence>
<organism evidence="1 2">
    <name type="scientific">Stephania yunnanensis</name>
    <dbReference type="NCBI Taxonomy" id="152371"/>
    <lineage>
        <taxon>Eukaryota</taxon>
        <taxon>Viridiplantae</taxon>
        <taxon>Streptophyta</taxon>
        <taxon>Embryophyta</taxon>
        <taxon>Tracheophyta</taxon>
        <taxon>Spermatophyta</taxon>
        <taxon>Magnoliopsida</taxon>
        <taxon>Ranunculales</taxon>
        <taxon>Menispermaceae</taxon>
        <taxon>Menispermoideae</taxon>
        <taxon>Cissampelideae</taxon>
        <taxon>Stephania</taxon>
    </lineage>
</organism>
<dbReference type="AlphaFoldDB" id="A0AAP0HVT7"/>
<evidence type="ECO:0000313" key="1">
    <source>
        <dbReference type="EMBL" id="KAK9098924.1"/>
    </source>
</evidence>
<keyword evidence="2" id="KW-1185">Reference proteome</keyword>
<accession>A0AAP0HVT7</accession>